<proteinExistence type="predicted"/>
<keyword evidence="2" id="KW-1185">Reference proteome</keyword>
<comment type="caution">
    <text evidence="1">The sequence shown here is derived from an EMBL/GenBank/DDBJ whole genome shotgun (WGS) entry which is preliminary data.</text>
</comment>
<reference evidence="1" key="2">
    <citation type="submission" date="2020-11" db="EMBL/GenBank/DDBJ databases">
        <authorList>
            <person name="McCartney M.A."/>
            <person name="Auch B."/>
            <person name="Kono T."/>
            <person name="Mallez S."/>
            <person name="Becker A."/>
            <person name="Gohl D.M."/>
            <person name="Silverstein K.A.T."/>
            <person name="Koren S."/>
            <person name="Bechman K.B."/>
            <person name="Herman A."/>
            <person name="Abrahante J.E."/>
            <person name="Garbe J."/>
        </authorList>
    </citation>
    <scope>NUCLEOTIDE SEQUENCE</scope>
    <source>
        <strain evidence="1">Duluth1</strain>
        <tissue evidence="1">Whole animal</tissue>
    </source>
</reference>
<name>A0A9D4MV82_DREPO</name>
<dbReference type="Proteomes" id="UP000828390">
    <property type="component" value="Unassembled WGS sequence"/>
</dbReference>
<protein>
    <submittedName>
        <fullName evidence="1">Uncharacterized protein</fullName>
    </submittedName>
</protein>
<evidence type="ECO:0000313" key="2">
    <source>
        <dbReference type="Proteomes" id="UP000828390"/>
    </source>
</evidence>
<accession>A0A9D4MV82</accession>
<reference evidence="1" key="1">
    <citation type="journal article" date="2019" name="bioRxiv">
        <title>The Genome of the Zebra Mussel, Dreissena polymorpha: A Resource for Invasive Species Research.</title>
        <authorList>
            <person name="McCartney M.A."/>
            <person name="Auch B."/>
            <person name="Kono T."/>
            <person name="Mallez S."/>
            <person name="Zhang Y."/>
            <person name="Obille A."/>
            <person name="Becker A."/>
            <person name="Abrahante J.E."/>
            <person name="Garbe J."/>
            <person name="Badalamenti J.P."/>
            <person name="Herman A."/>
            <person name="Mangelson H."/>
            <person name="Liachko I."/>
            <person name="Sullivan S."/>
            <person name="Sone E.D."/>
            <person name="Koren S."/>
            <person name="Silverstein K.A.T."/>
            <person name="Beckman K.B."/>
            <person name="Gohl D.M."/>
        </authorList>
    </citation>
    <scope>NUCLEOTIDE SEQUENCE</scope>
    <source>
        <strain evidence="1">Duluth1</strain>
        <tissue evidence="1">Whole animal</tissue>
    </source>
</reference>
<organism evidence="1 2">
    <name type="scientific">Dreissena polymorpha</name>
    <name type="common">Zebra mussel</name>
    <name type="synonym">Mytilus polymorpha</name>
    <dbReference type="NCBI Taxonomy" id="45954"/>
    <lineage>
        <taxon>Eukaryota</taxon>
        <taxon>Metazoa</taxon>
        <taxon>Spiralia</taxon>
        <taxon>Lophotrochozoa</taxon>
        <taxon>Mollusca</taxon>
        <taxon>Bivalvia</taxon>
        <taxon>Autobranchia</taxon>
        <taxon>Heteroconchia</taxon>
        <taxon>Euheterodonta</taxon>
        <taxon>Imparidentia</taxon>
        <taxon>Neoheterodontei</taxon>
        <taxon>Myida</taxon>
        <taxon>Dreissenoidea</taxon>
        <taxon>Dreissenidae</taxon>
        <taxon>Dreissena</taxon>
    </lineage>
</organism>
<gene>
    <name evidence="1" type="ORF">DPMN_006446</name>
</gene>
<sequence length="54" mass="6190">MKNTVDQYSSWDFSRQRVAVIHTAPMNEDSNHEKQIPCKSSIVKGMVSTKSDNY</sequence>
<evidence type="ECO:0000313" key="1">
    <source>
        <dbReference type="EMBL" id="KAH3882506.1"/>
    </source>
</evidence>
<dbReference type="EMBL" id="JAIWYP010000001">
    <property type="protein sequence ID" value="KAH3882506.1"/>
    <property type="molecule type" value="Genomic_DNA"/>
</dbReference>
<dbReference type="AlphaFoldDB" id="A0A9D4MV82"/>